<dbReference type="GO" id="GO:0005730">
    <property type="term" value="C:nucleolus"/>
    <property type="evidence" value="ECO:0007669"/>
    <property type="project" value="Ensembl"/>
</dbReference>
<evidence type="ECO:0000313" key="10">
    <source>
        <dbReference type="Ensembl" id="ENSGALP00010003884.1"/>
    </source>
</evidence>
<evidence type="ECO:0000256" key="8">
    <source>
        <dbReference type="SAM" id="Phobius"/>
    </source>
</evidence>
<dbReference type="PANTHER" id="PTHR47397">
    <property type="entry name" value="TUMOR NECROSIS FACTOR RECEPTOR SUPERFAMILY MEMBER 19L"/>
    <property type="match status" value="1"/>
</dbReference>
<dbReference type="GO" id="GO:0006915">
    <property type="term" value="P:apoptotic process"/>
    <property type="evidence" value="ECO:0000318"/>
    <property type="project" value="GO_Central"/>
</dbReference>
<dbReference type="PANTHER" id="PTHR47397:SF1">
    <property type="entry name" value="TUMOR NECROSIS FACTOR RECEPTOR SUPERFAMILY MEMBER 19L"/>
    <property type="match status" value="1"/>
</dbReference>
<evidence type="ECO:0000256" key="9">
    <source>
        <dbReference type="SAM" id="SignalP"/>
    </source>
</evidence>
<reference evidence="10" key="1">
    <citation type="submission" date="2020-11" db="EMBL/GenBank/DDBJ databases">
        <title>Gallus gallus (Chicken) genome, bGalGal1, GRCg7b, maternal haplotype autosomes + Z &amp; W.</title>
        <authorList>
            <person name="Warren W."/>
            <person name="Formenti G."/>
            <person name="Fedrigo O."/>
            <person name="Haase B."/>
            <person name="Mountcastle J."/>
            <person name="Balacco J."/>
            <person name="Tracey A."/>
            <person name="Schneider V."/>
            <person name="Okimoto R."/>
            <person name="Cheng H."/>
            <person name="Hawken R."/>
            <person name="Howe K."/>
            <person name="Jarvis E.D."/>
        </authorList>
    </citation>
    <scope>NUCLEOTIDE SEQUENCE [LARGE SCALE GENOMIC DNA]</scope>
    <source>
        <strain evidence="10">Broiler</strain>
    </source>
</reference>
<dbReference type="InterPro" id="IPR022248">
    <property type="entry name" value="TNF_rcpt_RELT"/>
</dbReference>
<dbReference type="GO" id="GO:0005886">
    <property type="term" value="C:plasma membrane"/>
    <property type="evidence" value="ECO:0007669"/>
    <property type="project" value="UniProtKB-SubCell"/>
</dbReference>
<dbReference type="OrthoDB" id="9864383at2759"/>
<dbReference type="GO" id="GO:0005829">
    <property type="term" value="C:cytosol"/>
    <property type="evidence" value="ECO:0007669"/>
    <property type="project" value="Ensembl"/>
</dbReference>
<dbReference type="GeneTree" id="ENSGT00940000160350"/>
<accession>A0A8V0XHU7</accession>
<evidence type="ECO:0000256" key="3">
    <source>
        <dbReference type="ARBA" id="ARBA00022475"/>
    </source>
</evidence>
<comment type="subcellular location">
    <subcellularLocation>
        <location evidence="1">Cell membrane</location>
        <topology evidence="1">Single-pass membrane protein</topology>
    </subcellularLocation>
</comment>
<dbReference type="InterPro" id="IPR022333">
    <property type="entry name" value="TNFR_19-like"/>
</dbReference>
<keyword evidence="4 8" id="KW-0812">Transmembrane</keyword>
<evidence type="ECO:0000256" key="6">
    <source>
        <dbReference type="ARBA" id="ARBA00023136"/>
    </source>
</evidence>
<evidence type="ECO:0000256" key="7">
    <source>
        <dbReference type="SAM" id="MobiDB-lite"/>
    </source>
</evidence>
<keyword evidence="6 8" id="KW-0472">Membrane</keyword>
<name>A0A8V0XHU7_CHICK</name>
<proteinExistence type="inferred from homology"/>
<keyword evidence="5 8" id="KW-1133">Transmembrane helix</keyword>
<reference evidence="10" key="3">
    <citation type="submission" date="2025-09" db="UniProtKB">
        <authorList>
            <consortium name="Ensembl"/>
        </authorList>
    </citation>
    <scope>IDENTIFICATION</scope>
    <source>
        <strain evidence="10">broiler</strain>
    </source>
</reference>
<evidence type="ECO:0000256" key="2">
    <source>
        <dbReference type="ARBA" id="ARBA00008688"/>
    </source>
</evidence>
<reference evidence="10" key="2">
    <citation type="submission" date="2025-08" db="UniProtKB">
        <authorList>
            <consortium name="Ensembl"/>
        </authorList>
    </citation>
    <scope>IDENTIFICATION</scope>
    <source>
        <strain evidence="10">broiler</strain>
    </source>
</reference>
<feature type="compositionally biased region" description="Polar residues" evidence="7">
    <location>
        <begin position="334"/>
        <end position="344"/>
    </location>
</feature>
<dbReference type="AlphaFoldDB" id="A0A8V0XHU7"/>
<feature type="transmembrane region" description="Helical" evidence="8">
    <location>
        <begin position="155"/>
        <end position="177"/>
    </location>
</feature>
<comment type="similarity">
    <text evidence="2">Belongs to the RELT family.</text>
</comment>
<evidence type="ECO:0000313" key="11">
    <source>
        <dbReference type="Proteomes" id="UP000000539"/>
    </source>
</evidence>
<sequence>MGAAPWEPRWCHPPRWPRCLQSVGMRWWLLAVLGVLSSPCMGATACELLRCPPGEEPIGGCSTAQSCRPCPPGSSSAGDAPCACMHGFYSPDGHREPQGRCLPCSTAPHGTLGCADPNLTAARRRARSVVAARGPPGTNGTWELQPEEAATAQSAVLAIVPVFCAMGLLGILVCNLLKKKGYHCTAHKEHEHSTSGPSSIYQIEDANEDTIGVLVRLITEKKENAAALEELLKEHQSMQPALAGCKPAYKLHLLPQFPQSCCHQQHLHTVHGPAPPSDPPCTRCSQRKWPQVLPSPTATKATRPAGEITILSIGRFRVSRIPEQKPGVGGDPLPTSTRPSWLKSTDSRPEVRDWGRYVGNGDNPGVRVMGSRWGAMRGHLLGSFLGKSVRCCWDWEVLTLKPNEGTDGECSATEGVRIALHPWDSSRCPGALQHRENINLY</sequence>
<dbReference type="Ensembl" id="ENSGALT00010006272.1">
    <property type="protein sequence ID" value="ENSGALP00010003884.1"/>
    <property type="gene ID" value="ENSGALG00010002707.1"/>
</dbReference>
<dbReference type="Proteomes" id="UP000000539">
    <property type="component" value="Chromosome 1"/>
</dbReference>
<keyword evidence="9" id="KW-0732">Signal</keyword>
<feature type="signal peptide" evidence="9">
    <location>
        <begin position="1"/>
        <end position="45"/>
    </location>
</feature>
<dbReference type="FunCoup" id="A0A8V0XHU7">
    <property type="interactions" value="524"/>
</dbReference>
<feature type="region of interest" description="Disordered" evidence="7">
    <location>
        <begin position="322"/>
        <end position="347"/>
    </location>
</feature>
<gene>
    <name evidence="10" type="primary">RELT</name>
</gene>
<feature type="chain" id="PRO_5036504920" evidence="9">
    <location>
        <begin position="46"/>
        <end position="441"/>
    </location>
</feature>
<organism evidence="10 11">
    <name type="scientific">Gallus gallus</name>
    <name type="common">Chicken</name>
    <dbReference type="NCBI Taxonomy" id="9031"/>
    <lineage>
        <taxon>Eukaryota</taxon>
        <taxon>Metazoa</taxon>
        <taxon>Chordata</taxon>
        <taxon>Craniata</taxon>
        <taxon>Vertebrata</taxon>
        <taxon>Euteleostomi</taxon>
        <taxon>Archelosauria</taxon>
        <taxon>Archosauria</taxon>
        <taxon>Dinosauria</taxon>
        <taxon>Saurischia</taxon>
        <taxon>Theropoda</taxon>
        <taxon>Coelurosauria</taxon>
        <taxon>Aves</taxon>
        <taxon>Neognathae</taxon>
        <taxon>Galloanserae</taxon>
        <taxon>Galliformes</taxon>
        <taxon>Phasianidae</taxon>
        <taxon>Phasianinae</taxon>
        <taxon>Gallus</taxon>
    </lineage>
</organism>
<evidence type="ECO:0000256" key="4">
    <source>
        <dbReference type="ARBA" id="ARBA00022692"/>
    </source>
</evidence>
<protein>
    <submittedName>
        <fullName evidence="10">RELT TNF receptor</fullName>
    </submittedName>
</protein>
<evidence type="ECO:0000256" key="5">
    <source>
        <dbReference type="ARBA" id="ARBA00022989"/>
    </source>
</evidence>
<keyword evidence="11" id="KW-1185">Reference proteome</keyword>
<keyword evidence="3" id="KW-1003">Cell membrane</keyword>
<evidence type="ECO:0000256" key="1">
    <source>
        <dbReference type="ARBA" id="ARBA00004162"/>
    </source>
</evidence>
<dbReference type="GO" id="GO:0005654">
    <property type="term" value="C:nucleoplasm"/>
    <property type="evidence" value="ECO:0007669"/>
    <property type="project" value="Ensembl"/>
</dbReference>
<dbReference type="Pfam" id="PF12606">
    <property type="entry name" value="RELT"/>
    <property type="match status" value="1"/>
</dbReference>